<dbReference type="KEGG" id="ahel:Q31a_25600"/>
<dbReference type="EMBL" id="CP036298">
    <property type="protein sequence ID" value="QDV24245.1"/>
    <property type="molecule type" value="Genomic_DNA"/>
</dbReference>
<proteinExistence type="predicted"/>
<gene>
    <name evidence="1" type="ORF">Q31a_25600</name>
</gene>
<evidence type="ECO:0000313" key="2">
    <source>
        <dbReference type="Proteomes" id="UP000318017"/>
    </source>
</evidence>
<dbReference type="Proteomes" id="UP000318017">
    <property type="component" value="Chromosome"/>
</dbReference>
<evidence type="ECO:0000313" key="1">
    <source>
        <dbReference type="EMBL" id="QDV24245.1"/>
    </source>
</evidence>
<accession>A0A518G6N6</accession>
<dbReference type="AlphaFoldDB" id="A0A518G6N6"/>
<sequence length="92" mass="10252">MDLQFRAFPRGSTYPRTFAGPRDSWHEREYALALQNCTASAGLHCPQPQYSLNESGELSTLLNGYGPFTAARNLRASRSRKARGCESGQQRS</sequence>
<keyword evidence="2" id="KW-1185">Reference proteome</keyword>
<organism evidence="1 2">
    <name type="scientific">Aureliella helgolandensis</name>
    <dbReference type="NCBI Taxonomy" id="2527968"/>
    <lineage>
        <taxon>Bacteria</taxon>
        <taxon>Pseudomonadati</taxon>
        <taxon>Planctomycetota</taxon>
        <taxon>Planctomycetia</taxon>
        <taxon>Pirellulales</taxon>
        <taxon>Pirellulaceae</taxon>
        <taxon>Aureliella</taxon>
    </lineage>
</organism>
<protein>
    <submittedName>
        <fullName evidence="1">Uncharacterized protein</fullName>
    </submittedName>
</protein>
<reference evidence="1 2" key="1">
    <citation type="submission" date="2019-02" db="EMBL/GenBank/DDBJ databases">
        <title>Deep-cultivation of Planctomycetes and their phenomic and genomic characterization uncovers novel biology.</title>
        <authorList>
            <person name="Wiegand S."/>
            <person name="Jogler M."/>
            <person name="Boedeker C."/>
            <person name="Pinto D."/>
            <person name="Vollmers J."/>
            <person name="Rivas-Marin E."/>
            <person name="Kohn T."/>
            <person name="Peeters S.H."/>
            <person name="Heuer A."/>
            <person name="Rast P."/>
            <person name="Oberbeckmann S."/>
            <person name="Bunk B."/>
            <person name="Jeske O."/>
            <person name="Meyerdierks A."/>
            <person name="Storesund J.E."/>
            <person name="Kallscheuer N."/>
            <person name="Luecker S."/>
            <person name="Lage O.M."/>
            <person name="Pohl T."/>
            <person name="Merkel B.J."/>
            <person name="Hornburger P."/>
            <person name="Mueller R.-W."/>
            <person name="Bruemmer F."/>
            <person name="Labrenz M."/>
            <person name="Spormann A.M."/>
            <person name="Op den Camp H."/>
            <person name="Overmann J."/>
            <person name="Amann R."/>
            <person name="Jetten M.S.M."/>
            <person name="Mascher T."/>
            <person name="Medema M.H."/>
            <person name="Devos D.P."/>
            <person name="Kaster A.-K."/>
            <person name="Ovreas L."/>
            <person name="Rohde M."/>
            <person name="Galperin M.Y."/>
            <person name="Jogler C."/>
        </authorList>
    </citation>
    <scope>NUCLEOTIDE SEQUENCE [LARGE SCALE GENOMIC DNA]</scope>
    <source>
        <strain evidence="1 2">Q31a</strain>
    </source>
</reference>
<name>A0A518G6N6_9BACT</name>